<evidence type="ECO:0000256" key="5">
    <source>
        <dbReference type="ARBA" id="ARBA00022853"/>
    </source>
</evidence>
<name>A0A158RD80_HYDTA</name>
<dbReference type="SUPFAM" id="SSF63748">
    <property type="entry name" value="Tudor/PWWP/MBT"/>
    <property type="match status" value="2"/>
</dbReference>
<evidence type="ECO:0000313" key="10">
    <source>
        <dbReference type="EMBL" id="VDM15655.1"/>
    </source>
</evidence>
<evidence type="ECO:0000256" key="4">
    <source>
        <dbReference type="ARBA" id="ARBA00022833"/>
    </source>
</evidence>
<dbReference type="InterPro" id="IPR001965">
    <property type="entry name" value="Znf_PHD"/>
</dbReference>
<dbReference type="InterPro" id="IPR003347">
    <property type="entry name" value="JmjC_dom"/>
</dbReference>
<sequence length="1015" mass="115279">MDRSDCGILQGPQITPEEASCFDTIPDVPIYRPKESEFREFAMCMSLIERMGAHHMGLCKIIPPTSWCPRRSGYKDINFTIEKPIVQFCTGTGGIYLQDVRAQKSMSFKRYAKMSNSSRLQTPMHASVNELEEIYWKSIHRLQPLYGANVSGSLTDPDQPYCNISKLRSMLSDILAQEDIEIGGVNTPYLYFGAWATTFAWHVEDMDLYSINYLHFGEPKLWYCIPPAFARKFEAFAREHFKSEFLACRSFLRHKSILIDPKVLAAAGIPTRRILQYEGEIMCTFPYGYHAGFNTGVNCAESTNFALPRWVEYGKHASICMCWDDTVRIEMSPFVRRLQPHLFEAWQRGEQRGPHPLELYTPRMHRDITTSVSVEDNLIVESDDPKLADLNVPNLFYTNTALAEAVLPLYLKRNRRLRSLWCGFEANLKTIINFNQMIGTQEPFCSICAFFMSPLVRQSNLKPPVYLLSYMVADLDLQATRKALCERRKAKPLLESSEPYLSEVAFCRSPSDFARIHARCDPRSRVLLCSRCKVVVHASCYGLDDLDSYSPLWKCDACSSTDDQPQCVLCPMRGGALKALANVRRSSRGERFWVHLACAIAVGPQRCCFLDVRRRFPGLLQRLPRYTVQCSSLSRLVGRSRPPPDSLLHDDNRQCPFLKAIRPLGRTEMVPCIRPPKVAKSHSSEAPRSTISDTLTFAFDSISSNEKLEREEKPTKTLCDAFVSERNSLARVGGSDFESTASGDVVVISDSEDDHQGEIGCRHRSRRQARPPFWVTKDYLLSQPQKLSKPIKPHPMNPQSLLTGPTVEGSGWAEMERRDHCDECGLPSPGGPHLDLPLVPCWHKNCPGRFHLTCAQLAGILIATSQYPHCFYVACRRHLSEYREFEHDEEEAPLQPGDMVYALHPGDGHYYRAVALTLAGPRVCKVAFPDGTFSRDTPSDCIIGHDWHKLGPPKVGSRVKVRWTDNLEYSAVFQGASVDKWNIRFPNGQTLRLRRDKIFRVNARIPAHIRSLIVR</sequence>
<dbReference type="SMART" id="SM00558">
    <property type="entry name" value="JmjC"/>
    <property type="match status" value="1"/>
</dbReference>
<dbReference type="GO" id="GO:0032454">
    <property type="term" value="F:histone H3K9 demethylase activity"/>
    <property type="evidence" value="ECO:0007669"/>
    <property type="project" value="TreeGrafter"/>
</dbReference>
<keyword evidence="3" id="KW-0863">Zinc-finger</keyword>
<keyword evidence="6" id="KW-0560">Oxidoreductase</keyword>
<dbReference type="Gene3D" id="2.30.30.140">
    <property type="match status" value="1"/>
</dbReference>
<keyword evidence="6" id="KW-0223">Dioxygenase</keyword>
<dbReference type="SUPFAM" id="SSF57903">
    <property type="entry name" value="FYVE/PHD zinc finger"/>
    <property type="match status" value="1"/>
</dbReference>
<keyword evidence="7" id="KW-0539">Nucleus</keyword>
<dbReference type="WBParaSite" id="TTAC_0000003801-mRNA-1">
    <property type="protein sequence ID" value="TTAC_0000003801-mRNA-1"/>
    <property type="gene ID" value="TTAC_0000003801"/>
</dbReference>
<dbReference type="GO" id="GO:0010468">
    <property type="term" value="P:regulation of gene expression"/>
    <property type="evidence" value="ECO:0007669"/>
    <property type="project" value="TreeGrafter"/>
</dbReference>
<dbReference type="InterPro" id="IPR019787">
    <property type="entry name" value="Znf_PHD-finger"/>
</dbReference>
<dbReference type="EMBL" id="UYWX01000002">
    <property type="protein sequence ID" value="VDM15655.1"/>
    <property type="molecule type" value="Genomic_DNA"/>
</dbReference>
<dbReference type="GO" id="GO:0051864">
    <property type="term" value="F:histone H3K36 demethylase activity"/>
    <property type="evidence" value="ECO:0007669"/>
    <property type="project" value="TreeGrafter"/>
</dbReference>
<evidence type="ECO:0000256" key="3">
    <source>
        <dbReference type="ARBA" id="ARBA00022771"/>
    </source>
</evidence>
<evidence type="ECO:0000256" key="7">
    <source>
        <dbReference type="ARBA" id="ARBA00023242"/>
    </source>
</evidence>
<dbReference type="GO" id="GO:0000785">
    <property type="term" value="C:chromatin"/>
    <property type="evidence" value="ECO:0007669"/>
    <property type="project" value="TreeGrafter"/>
</dbReference>
<dbReference type="STRING" id="6205.A0A158RD80"/>
<dbReference type="AlphaFoldDB" id="A0A158RD80"/>
<evidence type="ECO:0000259" key="8">
    <source>
        <dbReference type="PROSITE" id="PS51183"/>
    </source>
</evidence>
<evidence type="ECO:0000256" key="2">
    <source>
        <dbReference type="ARBA" id="ARBA00022723"/>
    </source>
</evidence>
<dbReference type="Pfam" id="PF13831">
    <property type="entry name" value="PHD_2"/>
    <property type="match status" value="1"/>
</dbReference>
<dbReference type="SMART" id="SM00249">
    <property type="entry name" value="PHD"/>
    <property type="match status" value="2"/>
</dbReference>
<dbReference type="SUPFAM" id="SSF51197">
    <property type="entry name" value="Clavaminate synthase-like"/>
    <property type="match status" value="1"/>
</dbReference>
<dbReference type="InterPro" id="IPR013083">
    <property type="entry name" value="Znf_RING/FYVE/PHD"/>
</dbReference>
<keyword evidence="2" id="KW-0479">Metal-binding</keyword>
<dbReference type="InterPro" id="IPR003349">
    <property type="entry name" value="JmjN"/>
</dbReference>
<dbReference type="Proteomes" id="UP000274429">
    <property type="component" value="Unassembled WGS sequence"/>
</dbReference>
<comment type="subcellular location">
    <subcellularLocation>
        <location evidence="1">Nucleus</location>
    </subcellularLocation>
</comment>
<evidence type="ECO:0000256" key="1">
    <source>
        <dbReference type="ARBA" id="ARBA00004123"/>
    </source>
</evidence>
<organism evidence="12">
    <name type="scientific">Hydatigena taeniaeformis</name>
    <name type="common">Feline tapeworm</name>
    <name type="synonym">Taenia taeniaeformis</name>
    <dbReference type="NCBI Taxonomy" id="6205"/>
    <lineage>
        <taxon>Eukaryota</taxon>
        <taxon>Metazoa</taxon>
        <taxon>Spiralia</taxon>
        <taxon>Lophotrochozoa</taxon>
        <taxon>Platyhelminthes</taxon>
        <taxon>Cestoda</taxon>
        <taxon>Eucestoda</taxon>
        <taxon>Cyclophyllidea</taxon>
        <taxon>Taeniidae</taxon>
        <taxon>Hydatigera</taxon>
    </lineage>
</organism>
<dbReference type="PROSITE" id="PS51184">
    <property type="entry name" value="JMJC"/>
    <property type="match status" value="1"/>
</dbReference>
<keyword evidence="4" id="KW-0862">Zinc</keyword>
<dbReference type="Gene3D" id="3.10.330.70">
    <property type="match status" value="1"/>
</dbReference>
<proteinExistence type="predicted"/>
<protein>
    <submittedName>
        <fullName evidence="12">[Histone H3]-trimethyl-L-lysine(9) demethylase</fullName>
    </submittedName>
</protein>
<dbReference type="PANTHER" id="PTHR10694:SF7">
    <property type="entry name" value="[HISTONE H3]-TRIMETHYL-L-LYSINE(9) DEMETHYLASE"/>
    <property type="match status" value="1"/>
</dbReference>
<reference evidence="10 11" key="2">
    <citation type="submission" date="2018-11" db="EMBL/GenBank/DDBJ databases">
        <authorList>
            <consortium name="Pathogen Informatics"/>
        </authorList>
    </citation>
    <scope>NUCLEOTIDE SEQUENCE [LARGE SCALE GENOMIC DNA]</scope>
</reference>
<dbReference type="SMART" id="SM00545">
    <property type="entry name" value="JmjN"/>
    <property type="match status" value="1"/>
</dbReference>
<gene>
    <name evidence="10" type="ORF">TTAC_LOCUS39</name>
</gene>
<feature type="domain" description="JmjC" evidence="9">
    <location>
        <begin position="156"/>
        <end position="322"/>
    </location>
</feature>
<dbReference type="GO" id="GO:0008270">
    <property type="term" value="F:zinc ion binding"/>
    <property type="evidence" value="ECO:0007669"/>
    <property type="project" value="UniProtKB-KW"/>
</dbReference>
<dbReference type="OrthoDB" id="9547406at2759"/>
<evidence type="ECO:0000313" key="12">
    <source>
        <dbReference type="WBParaSite" id="TTAC_0000003801-mRNA-1"/>
    </source>
</evidence>
<dbReference type="PANTHER" id="PTHR10694">
    <property type="entry name" value="LYSINE-SPECIFIC DEMETHYLASE"/>
    <property type="match status" value="1"/>
</dbReference>
<evidence type="ECO:0000259" key="9">
    <source>
        <dbReference type="PROSITE" id="PS51184"/>
    </source>
</evidence>
<evidence type="ECO:0000313" key="11">
    <source>
        <dbReference type="Proteomes" id="UP000274429"/>
    </source>
</evidence>
<feature type="domain" description="JmjN" evidence="8">
    <location>
        <begin position="28"/>
        <end position="70"/>
    </location>
</feature>
<keyword evidence="11" id="KW-1185">Reference proteome</keyword>
<dbReference type="Gene3D" id="3.30.40.10">
    <property type="entry name" value="Zinc/RING finger domain, C3HC4 (zinc finger)"/>
    <property type="match status" value="1"/>
</dbReference>
<accession>A0A158RD80</accession>
<keyword evidence="5" id="KW-0156">Chromatin regulator</keyword>
<dbReference type="Gene3D" id="2.60.120.650">
    <property type="entry name" value="Cupin"/>
    <property type="match status" value="1"/>
</dbReference>
<dbReference type="CDD" id="cd15493">
    <property type="entry name" value="PHD_JMJD2"/>
    <property type="match status" value="1"/>
</dbReference>
<dbReference type="Pfam" id="PF02373">
    <property type="entry name" value="JmjC"/>
    <property type="match status" value="1"/>
</dbReference>
<reference evidence="12" key="1">
    <citation type="submission" date="2016-04" db="UniProtKB">
        <authorList>
            <consortium name="WormBaseParasite"/>
        </authorList>
    </citation>
    <scope>IDENTIFICATION</scope>
</reference>
<dbReference type="PROSITE" id="PS51183">
    <property type="entry name" value="JMJN"/>
    <property type="match status" value="1"/>
</dbReference>
<dbReference type="GO" id="GO:0005634">
    <property type="term" value="C:nucleus"/>
    <property type="evidence" value="ECO:0007669"/>
    <property type="project" value="UniProtKB-SubCell"/>
</dbReference>
<evidence type="ECO:0000256" key="6">
    <source>
        <dbReference type="ARBA" id="ARBA00022964"/>
    </source>
</evidence>
<dbReference type="InterPro" id="IPR011011">
    <property type="entry name" value="Znf_FYVE_PHD"/>
</dbReference>